<dbReference type="GO" id="GO:0006542">
    <property type="term" value="P:glutamine biosynthetic process"/>
    <property type="evidence" value="ECO:0007669"/>
    <property type="project" value="InterPro"/>
</dbReference>
<dbReference type="Proteomes" id="UP001208570">
    <property type="component" value="Unassembled WGS sequence"/>
</dbReference>
<dbReference type="InterPro" id="IPR036651">
    <property type="entry name" value="Gln_synt_N_sf"/>
</dbReference>
<organism evidence="9 10">
    <name type="scientific">Paralvinella palmiformis</name>
    <dbReference type="NCBI Taxonomy" id="53620"/>
    <lineage>
        <taxon>Eukaryota</taxon>
        <taxon>Metazoa</taxon>
        <taxon>Spiralia</taxon>
        <taxon>Lophotrochozoa</taxon>
        <taxon>Annelida</taxon>
        <taxon>Polychaeta</taxon>
        <taxon>Sedentaria</taxon>
        <taxon>Canalipalpata</taxon>
        <taxon>Terebellida</taxon>
        <taxon>Terebelliformia</taxon>
        <taxon>Alvinellidae</taxon>
        <taxon>Paralvinella</taxon>
    </lineage>
</organism>
<evidence type="ECO:0000259" key="8">
    <source>
        <dbReference type="PROSITE" id="PS51987"/>
    </source>
</evidence>
<dbReference type="Gene3D" id="3.30.590.10">
    <property type="entry name" value="Glutamine synthetase/guanido kinase, catalytic domain"/>
    <property type="match status" value="1"/>
</dbReference>
<reference evidence="9" key="1">
    <citation type="journal article" date="2023" name="Mol. Biol. Evol.">
        <title>Third-Generation Sequencing Reveals the Adaptive Role of the Epigenome in Three Deep-Sea Polychaetes.</title>
        <authorList>
            <person name="Perez M."/>
            <person name="Aroh O."/>
            <person name="Sun Y."/>
            <person name="Lan Y."/>
            <person name="Juniper S.K."/>
            <person name="Young C.R."/>
            <person name="Angers B."/>
            <person name="Qian P.Y."/>
        </authorList>
    </citation>
    <scope>NUCLEOTIDE SEQUENCE</scope>
    <source>
        <strain evidence="9">P08H-3</strain>
    </source>
</reference>
<dbReference type="GO" id="GO:0016020">
    <property type="term" value="C:membrane"/>
    <property type="evidence" value="ECO:0007669"/>
    <property type="project" value="TreeGrafter"/>
</dbReference>
<evidence type="ECO:0000256" key="5">
    <source>
        <dbReference type="ARBA" id="ARBA00042675"/>
    </source>
</evidence>
<evidence type="ECO:0000256" key="4">
    <source>
        <dbReference type="ARBA" id="ARBA00039404"/>
    </source>
</evidence>
<evidence type="ECO:0000313" key="10">
    <source>
        <dbReference type="Proteomes" id="UP001208570"/>
    </source>
</evidence>
<dbReference type="GO" id="GO:0004356">
    <property type="term" value="F:glutamine synthetase activity"/>
    <property type="evidence" value="ECO:0007669"/>
    <property type="project" value="InterPro"/>
</dbReference>
<evidence type="ECO:0000313" key="9">
    <source>
        <dbReference type="EMBL" id="KAK2142154.1"/>
    </source>
</evidence>
<name>A0AAD9IWG6_9ANNE</name>
<dbReference type="PANTHER" id="PTHR43407:SF1">
    <property type="entry name" value="LENGSIN"/>
    <property type="match status" value="1"/>
</dbReference>
<comment type="similarity">
    <text evidence="1 6 7">Belongs to the glutamine synthetase family.</text>
</comment>
<keyword evidence="10" id="KW-1185">Reference proteome</keyword>
<accession>A0AAD9IWG6</accession>
<dbReference type="SUPFAM" id="SSF55931">
    <property type="entry name" value="Glutamine synthetase/guanido kinase"/>
    <property type="match status" value="1"/>
</dbReference>
<feature type="domain" description="GS catalytic" evidence="8">
    <location>
        <begin position="122"/>
        <end position="465"/>
    </location>
</feature>
<dbReference type="GO" id="GO:0005737">
    <property type="term" value="C:cytoplasm"/>
    <property type="evidence" value="ECO:0007669"/>
    <property type="project" value="TreeGrafter"/>
</dbReference>
<dbReference type="PANTHER" id="PTHR43407">
    <property type="entry name" value="GLUTAMINE SYNTHETASE"/>
    <property type="match status" value="1"/>
</dbReference>
<evidence type="ECO:0000256" key="6">
    <source>
        <dbReference type="PROSITE-ProRule" id="PRU01331"/>
    </source>
</evidence>
<protein>
    <recommendedName>
        <fullName evidence="4">Lengsin</fullName>
    </recommendedName>
    <alternativeName>
        <fullName evidence="5">Glutamate-ammonia ligase domain-containing protein 1</fullName>
    </alternativeName>
</protein>
<comment type="caution">
    <text evidence="9">The sequence shown here is derived from an EMBL/GenBank/DDBJ whole genome shotgun (WGS) entry which is preliminary data.</text>
</comment>
<proteinExistence type="inferred from homology"/>
<evidence type="ECO:0000256" key="2">
    <source>
        <dbReference type="ARBA" id="ARBA00037583"/>
    </source>
</evidence>
<comment type="function">
    <text evidence="2">May act as a component of the cytoskeleton or as a chaperone for the reorganization of intermediate filament proteins during terminal differentiation in the lens. Does not seem to have enzymatic activity.</text>
</comment>
<evidence type="ECO:0000256" key="1">
    <source>
        <dbReference type="ARBA" id="ARBA00009897"/>
    </source>
</evidence>
<dbReference type="EMBL" id="JAODUP010000990">
    <property type="protein sequence ID" value="KAK2142154.1"/>
    <property type="molecule type" value="Genomic_DNA"/>
</dbReference>
<dbReference type="Gene3D" id="3.10.20.70">
    <property type="entry name" value="Glutamine synthetase, N-terminal domain"/>
    <property type="match status" value="1"/>
</dbReference>
<evidence type="ECO:0000256" key="3">
    <source>
        <dbReference type="ARBA" id="ARBA00038790"/>
    </source>
</evidence>
<dbReference type="SMART" id="SM01230">
    <property type="entry name" value="Gln-synt_C"/>
    <property type="match status" value="1"/>
</dbReference>
<dbReference type="AlphaFoldDB" id="A0AAD9IWG6"/>
<dbReference type="Pfam" id="PF00120">
    <property type="entry name" value="Gln-synt_C"/>
    <property type="match status" value="1"/>
</dbReference>
<dbReference type="InterPro" id="IPR014746">
    <property type="entry name" value="Gln_synth/guanido_kin_cat_dom"/>
</dbReference>
<dbReference type="PROSITE" id="PS51987">
    <property type="entry name" value="GS_CATALYTIC"/>
    <property type="match status" value="1"/>
</dbReference>
<gene>
    <name evidence="9" type="ORF">LSH36_990g00018</name>
</gene>
<comment type="subunit">
    <text evidence="3">Dodecamer. Interacts with BFSP2 and VIM.</text>
</comment>
<evidence type="ECO:0000256" key="7">
    <source>
        <dbReference type="RuleBase" id="RU000384"/>
    </source>
</evidence>
<sequence length="465" mass="52287">METELAEAKKKYDFLRFTFIDIHGIGRSKTVSKSSFDKFFKNGAQFGVGCLGLGFNGEQEVCNKVNSQLKATNFQFWSNVTAFPVSGTLHPLSAEKDKTFHVGEILCETFHSATGMRQEENPRYIATKQIARLQTLGYEVHSAFELEFMLVTPKTLQPIFYKAGEMFSSLVQSRFDYILLDIMSQLEAIGIDVETVQSEFSDGQFEIALKPQLGISIADNLFVARNCIKDIAMKHNLKAIFMTERGAVHISNGLHYNHSLRKIKGGDDLFAFCDKADSLGLSDVCHRWLGGLIRHFRAMNSICSPTFNCYRRLDKLWAPCYSGWGIDNRMESYRVKNFSPEETFIETRLPSGSSNPYLVLAVTIAAGIDGLENQLPCPPPSPLPLTVSSSDIYTKMESSKVPLTLGEALTALEEDTYIVKTLGKDFVKWFILLKEAEINLLAGCDVMKNEPEMLARERDLYMDLL</sequence>
<dbReference type="InterPro" id="IPR008146">
    <property type="entry name" value="Gln_synth_cat_dom"/>
</dbReference>